<protein>
    <recommendedName>
        <fullName evidence="4">Circadian oscillating protein COP23</fullName>
    </recommendedName>
</protein>
<name>A0A563VK86_9CYAN</name>
<dbReference type="EMBL" id="CAACVJ010000026">
    <property type="protein sequence ID" value="VEP11812.1"/>
    <property type="molecule type" value="Genomic_DNA"/>
</dbReference>
<feature type="compositionally biased region" description="Basic and acidic residues" evidence="1">
    <location>
        <begin position="278"/>
        <end position="287"/>
    </location>
</feature>
<proteinExistence type="predicted"/>
<evidence type="ECO:0008006" key="4">
    <source>
        <dbReference type="Google" id="ProtNLM"/>
    </source>
</evidence>
<evidence type="ECO:0000313" key="3">
    <source>
        <dbReference type="Proteomes" id="UP000320055"/>
    </source>
</evidence>
<sequence length="287" mass="31260">MSLQFTNRKLYMSWVKTTLITGLMTVSGGHVYASPLSNEKNPAQNNWQQLIQVVSQNSSQPPDVIIDSDSNNSGNRTSDRNSSTTTTTTTSSDTRFTCDYINGEYTVMYNPESRGSDSYPWAIPSQLGGNWTPERRCNEITSRLESYRDDGLLEMSTGVENGYDTVCVTTQIDPTDCRIVLTVPPGQDPQVTRDLVFENLLIADDGQQTQGVYTYGDDNNGQDILGEIGNIIGGDQPGNSSSPDKINLRPFLDPADGGTGTKLKNNAVSPSGSTDSSGDERKPAIFE</sequence>
<evidence type="ECO:0000256" key="1">
    <source>
        <dbReference type="SAM" id="MobiDB-lite"/>
    </source>
</evidence>
<feature type="compositionally biased region" description="Polar residues" evidence="1">
    <location>
        <begin position="262"/>
        <end position="276"/>
    </location>
</feature>
<dbReference type="InterPro" id="IPR025478">
    <property type="entry name" value="COP23"/>
</dbReference>
<organism evidence="2 3">
    <name type="scientific">Hyella patelloides LEGE 07179</name>
    <dbReference type="NCBI Taxonomy" id="945734"/>
    <lineage>
        <taxon>Bacteria</taxon>
        <taxon>Bacillati</taxon>
        <taxon>Cyanobacteriota</taxon>
        <taxon>Cyanophyceae</taxon>
        <taxon>Pleurocapsales</taxon>
        <taxon>Hyellaceae</taxon>
        <taxon>Hyella</taxon>
    </lineage>
</organism>
<reference evidence="2 3" key="1">
    <citation type="submission" date="2019-01" db="EMBL/GenBank/DDBJ databases">
        <authorList>
            <person name="Brito A."/>
        </authorList>
    </citation>
    <scope>NUCLEOTIDE SEQUENCE [LARGE SCALE GENOMIC DNA]</scope>
    <source>
        <strain evidence="2">1</strain>
    </source>
</reference>
<keyword evidence="3" id="KW-1185">Reference proteome</keyword>
<dbReference type="Proteomes" id="UP000320055">
    <property type="component" value="Unassembled WGS sequence"/>
</dbReference>
<gene>
    <name evidence="2" type="ORF">H1P_1210003</name>
</gene>
<dbReference type="Pfam" id="PF14218">
    <property type="entry name" value="COP23"/>
    <property type="match status" value="1"/>
</dbReference>
<evidence type="ECO:0000313" key="2">
    <source>
        <dbReference type="EMBL" id="VEP11812.1"/>
    </source>
</evidence>
<feature type="region of interest" description="Disordered" evidence="1">
    <location>
        <begin position="58"/>
        <end position="93"/>
    </location>
</feature>
<feature type="compositionally biased region" description="Low complexity" evidence="1">
    <location>
        <begin position="67"/>
        <end position="93"/>
    </location>
</feature>
<accession>A0A563VK86</accession>
<feature type="region of interest" description="Disordered" evidence="1">
    <location>
        <begin position="229"/>
        <end position="287"/>
    </location>
</feature>
<dbReference type="OrthoDB" id="515781at2"/>
<dbReference type="AlphaFoldDB" id="A0A563VK86"/>